<accession>A0ACB8TR90</accession>
<dbReference type="Proteomes" id="UP001055072">
    <property type="component" value="Unassembled WGS sequence"/>
</dbReference>
<name>A0ACB8TR90_9APHY</name>
<evidence type="ECO:0000313" key="2">
    <source>
        <dbReference type="Proteomes" id="UP001055072"/>
    </source>
</evidence>
<evidence type="ECO:0000313" key="1">
    <source>
        <dbReference type="EMBL" id="KAI0084505.1"/>
    </source>
</evidence>
<protein>
    <submittedName>
        <fullName evidence="1">Uncharacterized protein</fullName>
    </submittedName>
</protein>
<feature type="non-terminal residue" evidence="1">
    <location>
        <position position="1"/>
    </location>
</feature>
<reference evidence="1" key="1">
    <citation type="journal article" date="2021" name="Environ. Microbiol.">
        <title>Gene family expansions and transcriptome signatures uncover fungal adaptations to wood decay.</title>
        <authorList>
            <person name="Hage H."/>
            <person name="Miyauchi S."/>
            <person name="Viragh M."/>
            <person name="Drula E."/>
            <person name="Min B."/>
            <person name="Chaduli D."/>
            <person name="Navarro D."/>
            <person name="Favel A."/>
            <person name="Norest M."/>
            <person name="Lesage-Meessen L."/>
            <person name="Balint B."/>
            <person name="Merenyi Z."/>
            <person name="de Eugenio L."/>
            <person name="Morin E."/>
            <person name="Martinez A.T."/>
            <person name="Baldrian P."/>
            <person name="Stursova M."/>
            <person name="Martinez M.J."/>
            <person name="Novotny C."/>
            <person name="Magnuson J.K."/>
            <person name="Spatafora J.W."/>
            <person name="Maurice S."/>
            <person name="Pangilinan J."/>
            <person name="Andreopoulos W."/>
            <person name="LaButti K."/>
            <person name="Hundley H."/>
            <person name="Na H."/>
            <person name="Kuo A."/>
            <person name="Barry K."/>
            <person name="Lipzen A."/>
            <person name="Henrissat B."/>
            <person name="Riley R."/>
            <person name="Ahrendt S."/>
            <person name="Nagy L.G."/>
            <person name="Grigoriev I.V."/>
            <person name="Martin F."/>
            <person name="Rosso M.N."/>
        </authorList>
    </citation>
    <scope>NUCLEOTIDE SEQUENCE</scope>
    <source>
        <strain evidence="1">CBS 384.51</strain>
    </source>
</reference>
<sequence length="193" mass="21284">EEVVVTLQGFVLRCNLPPITRSEQIPKNPMATKQSMVITGLGNKDFDTAARAVLEVHTLFASTLPENMLVPWKPSRDGDFVCLEFSNRFFKTGGDSNAGIVELNADIDPLGLLRACCPSGEHTEDNVVLYYERHVMPDSEETTYTSCKPVCVRVGQLVEIQASFCTVPITKGRHVMLSKLRSVCILGNPVQDV</sequence>
<organism evidence="1 2">
    <name type="scientific">Irpex rosettiformis</name>
    <dbReference type="NCBI Taxonomy" id="378272"/>
    <lineage>
        <taxon>Eukaryota</taxon>
        <taxon>Fungi</taxon>
        <taxon>Dikarya</taxon>
        <taxon>Basidiomycota</taxon>
        <taxon>Agaricomycotina</taxon>
        <taxon>Agaricomycetes</taxon>
        <taxon>Polyporales</taxon>
        <taxon>Irpicaceae</taxon>
        <taxon>Irpex</taxon>
    </lineage>
</organism>
<comment type="caution">
    <text evidence="1">The sequence shown here is derived from an EMBL/GenBank/DDBJ whole genome shotgun (WGS) entry which is preliminary data.</text>
</comment>
<gene>
    <name evidence="1" type="ORF">BDY19DRAFT_858164</name>
</gene>
<feature type="non-terminal residue" evidence="1">
    <location>
        <position position="193"/>
    </location>
</feature>
<keyword evidence="2" id="KW-1185">Reference proteome</keyword>
<dbReference type="EMBL" id="MU274942">
    <property type="protein sequence ID" value="KAI0084505.1"/>
    <property type="molecule type" value="Genomic_DNA"/>
</dbReference>
<proteinExistence type="predicted"/>